<sequence>MSAEHQVSLPPHPRCWGERAAQLEQLDLQGGWVQVPIERDELQPYVTTMAQREAISLPTRRVTCFNDGQFLGRVAAKNITAVNALLAYSHGQLSVAPCTDCAHRYERYGSARPFPDCVFLPGKWGFACASCIARGIAAECSLHIPRQECLDESWGERIDNPREVLGEGSRWLDRGHPLGHPEHIWVHRSEIDGRRVHDLAHPAQEPSFVHPSEVPGVRLPGRMVTTSSLTLSAP</sequence>
<organism evidence="1 2">
    <name type="scientific">Bombardia bombarda</name>
    <dbReference type="NCBI Taxonomy" id="252184"/>
    <lineage>
        <taxon>Eukaryota</taxon>
        <taxon>Fungi</taxon>
        <taxon>Dikarya</taxon>
        <taxon>Ascomycota</taxon>
        <taxon>Pezizomycotina</taxon>
        <taxon>Sordariomycetes</taxon>
        <taxon>Sordariomycetidae</taxon>
        <taxon>Sordariales</taxon>
        <taxon>Lasiosphaeriaceae</taxon>
        <taxon>Bombardia</taxon>
    </lineage>
</organism>
<dbReference type="Proteomes" id="UP001174934">
    <property type="component" value="Unassembled WGS sequence"/>
</dbReference>
<name>A0AA39WTC3_9PEZI</name>
<dbReference type="Pfam" id="PF12511">
    <property type="entry name" value="DUF3716"/>
    <property type="match status" value="1"/>
</dbReference>
<evidence type="ECO:0000313" key="1">
    <source>
        <dbReference type="EMBL" id="KAK0621235.1"/>
    </source>
</evidence>
<protein>
    <submittedName>
        <fullName evidence="1">Uncharacterized protein</fullName>
    </submittedName>
</protein>
<gene>
    <name evidence="1" type="ORF">B0T17DRAFT_508606</name>
</gene>
<accession>A0AA39WTC3</accession>
<proteinExistence type="predicted"/>
<dbReference type="AlphaFoldDB" id="A0AA39WTC3"/>
<comment type="caution">
    <text evidence="1">The sequence shown here is derived from an EMBL/GenBank/DDBJ whole genome shotgun (WGS) entry which is preliminary data.</text>
</comment>
<reference evidence="1" key="1">
    <citation type="submission" date="2023-06" db="EMBL/GenBank/DDBJ databases">
        <title>Genome-scale phylogeny and comparative genomics of the fungal order Sordariales.</title>
        <authorList>
            <consortium name="Lawrence Berkeley National Laboratory"/>
            <person name="Hensen N."/>
            <person name="Bonometti L."/>
            <person name="Westerberg I."/>
            <person name="Brannstrom I.O."/>
            <person name="Guillou S."/>
            <person name="Cros-Aarteil S."/>
            <person name="Calhoun S."/>
            <person name="Haridas S."/>
            <person name="Kuo A."/>
            <person name="Mondo S."/>
            <person name="Pangilinan J."/>
            <person name="Riley R."/>
            <person name="LaButti K."/>
            <person name="Andreopoulos B."/>
            <person name="Lipzen A."/>
            <person name="Chen C."/>
            <person name="Yanf M."/>
            <person name="Daum C."/>
            <person name="Ng V."/>
            <person name="Clum A."/>
            <person name="Steindorff A."/>
            <person name="Ohm R."/>
            <person name="Martin F."/>
            <person name="Silar P."/>
            <person name="Natvig D."/>
            <person name="Lalanne C."/>
            <person name="Gautier V."/>
            <person name="Ament-velasquez S.L."/>
            <person name="Kruys A."/>
            <person name="Hutchinson M.I."/>
            <person name="Powell A.J."/>
            <person name="Barry K."/>
            <person name="Miller A.N."/>
            <person name="Grigoriev I.V."/>
            <person name="Debuchy R."/>
            <person name="Gladieux P."/>
            <person name="Thoren M.H."/>
            <person name="Johannesson H."/>
        </authorList>
    </citation>
    <scope>NUCLEOTIDE SEQUENCE</scope>
    <source>
        <strain evidence="1">SMH3391-2</strain>
    </source>
</reference>
<evidence type="ECO:0000313" key="2">
    <source>
        <dbReference type="Proteomes" id="UP001174934"/>
    </source>
</evidence>
<dbReference type="InterPro" id="IPR022190">
    <property type="entry name" value="DUF3716"/>
</dbReference>
<keyword evidence="2" id="KW-1185">Reference proteome</keyword>
<dbReference type="EMBL" id="JAULSR010000004">
    <property type="protein sequence ID" value="KAK0621235.1"/>
    <property type="molecule type" value="Genomic_DNA"/>
</dbReference>